<dbReference type="SUPFAM" id="SSF48230">
    <property type="entry name" value="Chondroitin AC/alginate lyase"/>
    <property type="match status" value="1"/>
</dbReference>
<evidence type="ECO:0000313" key="5">
    <source>
        <dbReference type="EMBL" id="KAB6139612.1"/>
    </source>
</evidence>
<sequence>MRRIFAIWAVCLCWGILNAAPLGPFNATLLEQLKNDYQKGEKEVTRYIELQEKVAEKYIKMTPLSVTAKKKLPPSKDPRDYMTLSPYWWPDSTKIDGLPYIRKDGERNPEVYEYPERENANRFGDAAYCLGVLYYITGKEVYAKACANHLRTWFTDPKLGMNPNMTYAQAVPGMKKMRGSGFIDSRRFSRALGVAKLIEGSKSWTPSDKKKLDDWATAFCYWMENSTQGQRESHAANNHGLWYEAIHLMVLAYLDRTDRIREVAEQSILPKMGAQIADDGSLPQELKRTLSLHYSTFALEALMEANQITSQIGINLWSTPASNGKVASQAVDYLYPFYLNPEDWKFKQIKPFDQSRAAILLYEAGTALGNQKYVDTAKRIGLKYSTSDVETIPYLVLKKK</sequence>
<evidence type="ECO:0000256" key="3">
    <source>
        <dbReference type="SAM" id="SignalP"/>
    </source>
</evidence>
<dbReference type="InterPro" id="IPR008397">
    <property type="entry name" value="Alginate_lyase_dom"/>
</dbReference>
<dbReference type="PDB" id="9FHX">
    <property type="method" value="X-ray"/>
    <property type="resolution" value="2.12 A"/>
    <property type="chains" value="A/B/C/D=20-400"/>
</dbReference>
<dbReference type="PDB" id="9FI3">
    <property type="method" value="X-ray"/>
    <property type="resolution" value="1.99 A"/>
    <property type="chains" value="A/B/C/D=20-400"/>
</dbReference>
<reference evidence="12" key="1">
    <citation type="submission" date="2017-04" db="EMBL/GenBank/DDBJ databases">
        <title>Function of individual gut microbiota members based on whole genome sequencing of pure cultures obtained from chicken caecum.</title>
        <authorList>
            <person name="Medvecky M."/>
            <person name="Cejkova D."/>
            <person name="Polansky O."/>
            <person name="Karasova D."/>
            <person name="Kubasova T."/>
            <person name="Cizek A."/>
            <person name="Rychlik I."/>
        </authorList>
    </citation>
    <scope>NUCLEOTIDE SEQUENCE [LARGE SCALE GENOMIC DNA]</scope>
    <source>
        <strain evidence="12">An109</strain>
    </source>
</reference>
<evidence type="ECO:0000256" key="2">
    <source>
        <dbReference type="ARBA" id="ARBA00023239"/>
    </source>
</evidence>
<comment type="caution">
    <text evidence="5">The sequence shown here is derived from an EMBL/GenBank/DDBJ whole genome shotgun (WGS) entry which is preliminary data.</text>
</comment>
<reference evidence="11 13" key="3">
    <citation type="submission" date="2018-08" db="EMBL/GenBank/DDBJ databases">
        <title>A genome reference for cultivated species of the human gut microbiota.</title>
        <authorList>
            <person name="Zou Y."/>
            <person name="Xue W."/>
            <person name="Luo G."/>
        </authorList>
    </citation>
    <scope>NUCLEOTIDE SEQUENCE [LARGE SCALE GENOMIC DNA]</scope>
    <source>
        <strain evidence="11 13">TF10-34</strain>
    </source>
</reference>
<dbReference type="PDB" id="9FI6">
    <property type="method" value="X-ray"/>
    <property type="resolution" value="2.18 A"/>
    <property type="chains" value="A/B/C/D=20-400"/>
</dbReference>
<dbReference type="PDB" id="9FHT">
    <property type="method" value="X-ray"/>
    <property type="resolution" value="2.05 A"/>
    <property type="chains" value="A/B/C/D=20-400"/>
</dbReference>
<evidence type="ECO:0007829" key="17">
    <source>
        <dbReference type="PDB" id="9FHT"/>
    </source>
</evidence>
<evidence type="ECO:0000313" key="12">
    <source>
        <dbReference type="Proteomes" id="UP000196036"/>
    </source>
</evidence>
<feature type="signal peptide" evidence="3">
    <location>
        <begin position="1"/>
        <end position="19"/>
    </location>
</feature>
<reference evidence="17 18" key="6">
    <citation type="journal article" date="2025" name="J. Am. Chem. Soc.">
        <title>The Swiss Army Knife of Alginate Metabolism: Mechanistic Analysis of a Mixed-Function Polysaccharide Lyase/Epimerase of the Human Gut Microbiota.</title>
        <authorList>
            <person name="Tandrup T."/>
            <person name="Rivas-Fernandez J.P."/>
            <person name="Madsen M."/>
            <person name="Ronne M.E."/>
            <person name="B Petersen A."/>
            <person name="Klau L.J."/>
            <person name="Tondervik A."/>
            <person name="Wilkens C."/>
            <person name="Aachmann F.L."/>
            <person name="Rovira C."/>
            <person name="Svensson B."/>
        </authorList>
    </citation>
    <scope>X-RAY CRYSTALLOGRAPHY (1.76 ANGSTROMS) OF 20-400</scope>
</reference>
<name>A0A173Y4C9_9BACE</name>
<dbReference type="EMBL" id="WDCG01000023">
    <property type="protein sequence ID" value="KAB6420778.1"/>
    <property type="molecule type" value="Genomic_DNA"/>
</dbReference>
<dbReference type="EMBL" id="WDCP01000001">
    <property type="protein sequence ID" value="KAB6342006.1"/>
    <property type="molecule type" value="Genomic_DNA"/>
</dbReference>
<dbReference type="Proteomes" id="UP000196036">
    <property type="component" value="Unassembled WGS sequence"/>
</dbReference>
<dbReference type="Proteomes" id="UP000261210">
    <property type="component" value="Unassembled WGS sequence"/>
</dbReference>
<evidence type="ECO:0000256" key="1">
    <source>
        <dbReference type="ARBA" id="ARBA00022729"/>
    </source>
</evidence>
<dbReference type="GO" id="GO:0016829">
    <property type="term" value="F:lyase activity"/>
    <property type="evidence" value="ECO:0007669"/>
    <property type="project" value="UniProtKB-KW"/>
</dbReference>
<evidence type="ECO:0000313" key="13">
    <source>
        <dbReference type="Proteomes" id="UP000261210"/>
    </source>
</evidence>
<dbReference type="EMBL" id="WDEH01000011">
    <property type="protein sequence ID" value="KAB6139612.1"/>
    <property type="molecule type" value="Genomic_DNA"/>
</dbReference>
<gene>
    <name evidence="10" type="ORF">B5E52_17435</name>
    <name evidence="11" type="ORF">DXD03_12725</name>
    <name evidence="5" type="ORF">GA424_08960</name>
    <name evidence="7" type="ORF">GAZ26_18310</name>
    <name evidence="6" type="ORF">GAZ43_00660</name>
    <name evidence="9" type="ORF">LD004_17175</name>
    <name evidence="8" type="ORF">LDZ35_14535</name>
</gene>
<dbReference type="RefSeq" id="WP_008641348.1">
    <property type="nucleotide sequence ID" value="NZ_CP072212.1"/>
</dbReference>
<dbReference type="SMR" id="A0A173Y4C9"/>
<dbReference type="AlphaFoldDB" id="A0A173Y4C9"/>
<dbReference type="Proteomes" id="UP001198461">
    <property type="component" value="Unassembled WGS sequence"/>
</dbReference>
<evidence type="ECO:0000313" key="14">
    <source>
        <dbReference type="Proteomes" id="UP000438288"/>
    </source>
</evidence>
<protein>
    <submittedName>
        <fullName evidence="5">Alginate lyase family protein</fullName>
    </submittedName>
</protein>
<dbReference type="EMBL" id="JAIWWW010000033">
    <property type="protein sequence ID" value="MCA4524419.1"/>
    <property type="molecule type" value="Genomic_DNA"/>
</dbReference>
<dbReference type="PDB" id="9FI0">
    <property type="method" value="X-ray"/>
    <property type="resolution" value="1.86 A"/>
    <property type="chains" value="A/B=20-400"/>
</dbReference>
<dbReference type="EMBL" id="QSQU01000017">
    <property type="protein sequence ID" value="RGK61534.1"/>
    <property type="molecule type" value="Genomic_DNA"/>
</dbReference>
<evidence type="ECO:0000313" key="7">
    <source>
        <dbReference type="EMBL" id="KAB6420778.1"/>
    </source>
</evidence>
<accession>A0A173Y4C9</accession>
<dbReference type="EMBL" id="NFLW01000038">
    <property type="protein sequence ID" value="OUQ64309.1"/>
    <property type="molecule type" value="Genomic_DNA"/>
</dbReference>
<dbReference type="Proteomes" id="UP001197958">
    <property type="component" value="Unassembled WGS sequence"/>
</dbReference>
<evidence type="ECO:0000313" key="16">
    <source>
        <dbReference type="Proteomes" id="UP000487596"/>
    </source>
</evidence>
<proteinExistence type="evidence at protein level"/>
<evidence type="ECO:0000313" key="9">
    <source>
        <dbReference type="EMBL" id="MCA4705336.1"/>
    </source>
</evidence>
<evidence type="ECO:0000313" key="11">
    <source>
        <dbReference type="EMBL" id="RGK61534.1"/>
    </source>
</evidence>
<organism evidence="5 16">
    <name type="scientific">Bacteroides xylanisolvens</name>
    <dbReference type="NCBI Taxonomy" id="371601"/>
    <lineage>
        <taxon>Bacteria</taxon>
        <taxon>Pseudomonadati</taxon>
        <taxon>Bacteroidota</taxon>
        <taxon>Bacteroidia</taxon>
        <taxon>Bacteroidales</taxon>
        <taxon>Bacteroidaceae</taxon>
        <taxon>Bacteroides</taxon>
    </lineage>
</organism>
<dbReference type="GO" id="GO:0042597">
    <property type="term" value="C:periplasmic space"/>
    <property type="evidence" value="ECO:0007669"/>
    <property type="project" value="InterPro"/>
</dbReference>
<dbReference type="PDB" id="9FHY">
    <property type="method" value="X-ray"/>
    <property type="resolution" value="1.76 A"/>
    <property type="chains" value="A/B/C/D=20-400"/>
</dbReference>
<dbReference type="Gene3D" id="1.50.10.100">
    <property type="entry name" value="Chondroitin AC/alginate lyase"/>
    <property type="match status" value="1"/>
</dbReference>
<keyword evidence="2 5" id="KW-0456">Lyase</keyword>
<feature type="domain" description="Alginate lyase" evidence="4">
    <location>
        <begin position="65"/>
        <end position="344"/>
    </location>
</feature>
<dbReference type="PDB" id="9FHZ">
    <property type="method" value="X-ray"/>
    <property type="resolution" value="1.88 A"/>
    <property type="chains" value="A/B/C/D=20-400"/>
</dbReference>
<dbReference type="EMBL" id="JAIWYE010000030">
    <property type="protein sequence ID" value="MCA4705336.1"/>
    <property type="molecule type" value="Genomic_DNA"/>
</dbReference>
<keyword evidence="1 3" id="KW-0732">Signal</keyword>
<reference evidence="10" key="2">
    <citation type="journal article" date="2018" name="BMC Genomics">
        <title>Whole genome sequencing and function prediction of 133 gut anaerobes isolated from chicken caecum in pure cultures.</title>
        <authorList>
            <person name="Medvecky M."/>
            <person name="Cejkova D."/>
            <person name="Polansky O."/>
            <person name="Karasova D."/>
            <person name="Kubasova T."/>
            <person name="Cizek A."/>
            <person name="Rychlik I."/>
        </authorList>
    </citation>
    <scope>NUCLEOTIDE SEQUENCE</scope>
    <source>
        <strain evidence="10">An109</strain>
    </source>
</reference>
<evidence type="ECO:0007829" key="18">
    <source>
        <dbReference type="PDB" id="9FHU"/>
    </source>
</evidence>
<dbReference type="Proteomes" id="UP000487596">
    <property type="component" value="Unassembled WGS sequence"/>
</dbReference>
<evidence type="ECO:0000313" key="8">
    <source>
        <dbReference type="EMBL" id="MCA4524419.1"/>
    </source>
</evidence>
<dbReference type="InterPro" id="IPR008929">
    <property type="entry name" value="Chondroitin_lyas"/>
</dbReference>
<dbReference type="Proteomes" id="UP000471447">
    <property type="component" value="Unassembled WGS sequence"/>
</dbReference>
<evidence type="ECO:0000313" key="6">
    <source>
        <dbReference type="EMBL" id="KAB6342006.1"/>
    </source>
</evidence>
<evidence type="ECO:0000259" key="4">
    <source>
        <dbReference type="Pfam" id="PF05426"/>
    </source>
</evidence>
<evidence type="ECO:0000313" key="15">
    <source>
        <dbReference type="Proteomes" id="UP000471447"/>
    </source>
</evidence>
<reference evidence="14 15" key="4">
    <citation type="journal article" date="2019" name="Nat. Med.">
        <title>A library of human gut bacterial isolates paired with longitudinal multiomics data enables mechanistic microbiome research.</title>
        <authorList>
            <person name="Poyet M."/>
            <person name="Groussin M."/>
            <person name="Gibbons S.M."/>
            <person name="Avila-Pacheco J."/>
            <person name="Jiang X."/>
            <person name="Kearney S.M."/>
            <person name="Perrotta A.R."/>
            <person name="Berdy B."/>
            <person name="Zhao S."/>
            <person name="Lieberman T.D."/>
            <person name="Swanson P.K."/>
            <person name="Smith M."/>
            <person name="Roesemann S."/>
            <person name="Alexander J.E."/>
            <person name="Rich S.A."/>
            <person name="Livny J."/>
            <person name="Vlamakis H."/>
            <person name="Clish C."/>
            <person name="Bullock K."/>
            <person name="Deik A."/>
            <person name="Scott J."/>
            <person name="Pierce K.A."/>
            <person name="Xavier R.J."/>
            <person name="Alm E.J."/>
        </authorList>
    </citation>
    <scope>NUCLEOTIDE SEQUENCE [LARGE SCALE GENOMIC DNA]</scope>
    <source>
        <strain evidence="6 14">BIOML-A16</strain>
        <strain evidence="5 16">BIOML-A62</strain>
        <strain evidence="7 15">BIOML-A7</strain>
    </source>
</reference>
<feature type="chain" id="PRO_5014250723" evidence="3">
    <location>
        <begin position="20"/>
        <end position="400"/>
    </location>
</feature>
<dbReference type="PDB" id="9FI1">
    <property type="method" value="X-ray"/>
    <property type="resolution" value="2.36 A"/>
    <property type="chains" value="A/B/C/D=20-400"/>
</dbReference>
<dbReference type="PDB" id="9FHU">
    <property type="method" value="X-ray"/>
    <property type="resolution" value="2.09 A"/>
    <property type="chains" value="A/B/C/D=20-400"/>
</dbReference>
<evidence type="ECO:0000313" key="10">
    <source>
        <dbReference type="EMBL" id="OUQ64309.1"/>
    </source>
</evidence>
<reference evidence="8" key="5">
    <citation type="submission" date="2023-08" db="EMBL/GenBank/DDBJ databases">
        <title>Mucin Metabolism Genes Underlie the Key Renovations of Bacteroides xylanisolvens Genomes in Captive Great Apes.</title>
        <authorList>
            <person name="Nishida A.H."/>
        </authorList>
    </citation>
    <scope>NUCLEOTIDE SEQUENCE</scope>
    <source>
        <strain evidence="9">P13.H9</strain>
        <strain evidence="8">P19.10B</strain>
    </source>
</reference>
<dbReference type="PDB" id="9FHV">
    <property type="method" value="X-ray"/>
    <property type="resolution" value="2.34 A"/>
    <property type="chains" value="A/B/C/D=20-400"/>
</dbReference>
<dbReference type="PDB" id="9FI2">
    <property type="method" value="X-ray"/>
    <property type="resolution" value="2.57 A"/>
    <property type="chains" value="A/B/C/D=20-400"/>
</dbReference>
<dbReference type="Proteomes" id="UP000438288">
    <property type="component" value="Unassembled WGS sequence"/>
</dbReference>
<dbReference type="Pfam" id="PF05426">
    <property type="entry name" value="Alginate_lyase"/>
    <property type="match status" value="1"/>
</dbReference>
<dbReference type="PDB" id="9FHW">
    <property type="method" value="X-ray"/>
    <property type="resolution" value="2.54 A"/>
    <property type="chains" value="A/B/C/D=20-400"/>
</dbReference>
<dbReference type="PDB" id="9FI4">
    <property type="method" value="X-ray"/>
    <property type="resolution" value="2.47 A"/>
    <property type="chains" value="A/B/C/D=20-400"/>
</dbReference>
<keyword evidence="17 18" id="KW-0002">3D-structure</keyword>
<dbReference type="PDB" id="9FI5">
    <property type="method" value="X-ray"/>
    <property type="resolution" value="2.37 A"/>
    <property type="chains" value="A/B/C/D=20-400"/>
</dbReference>